<dbReference type="SUPFAM" id="SSF52047">
    <property type="entry name" value="RNI-like"/>
    <property type="match status" value="1"/>
</dbReference>
<dbReference type="InterPro" id="IPR055414">
    <property type="entry name" value="LRR_R13L4/SHOC2-like"/>
</dbReference>
<dbReference type="PROSITE" id="PS50011">
    <property type="entry name" value="PROTEIN_KINASE_DOM"/>
    <property type="match status" value="1"/>
</dbReference>
<dbReference type="InterPro" id="IPR001611">
    <property type="entry name" value="Leu-rich_rpt"/>
</dbReference>
<evidence type="ECO:0000256" key="11">
    <source>
        <dbReference type="ARBA" id="ARBA00022741"/>
    </source>
</evidence>
<keyword evidence="6" id="KW-0433">Leucine-rich repeat</keyword>
<dbReference type="InterPro" id="IPR051716">
    <property type="entry name" value="Plant_RL_S/T_kinase"/>
</dbReference>
<name>A0AAD8M145_9APIA</name>
<dbReference type="InterPro" id="IPR008266">
    <property type="entry name" value="Tyr_kinase_AS"/>
</dbReference>
<reference evidence="24" key="1">
    <citation type="submission" date="2023-02" db="EMBL/GenBank/DDBJ databases">
        <title>Genome of toxic invasive species Heracleum sosnowskyi carries increased number of genes despite the absence of recent whole-genome duplications.</title>
        <authorList>
            <person name="Schelkunov M."/>
            <person name="Shtratnikova V."/>
            <person name="Makarenko M."/>
            <person name="Klepikova A."/>
            <person name="Omelchenko D."/>
            <person name="Novikova G."/>
            <person name="Obukhova E."/>
            <person name="Bogdanov V."/>
            <person name="Penin A."/>
            <person name="Logacheva M."/>
        </authorList>
    </citation>
    <scope>NUCLEOTIDE SEQUENCE</scope>
    <source>
        <strain evidence="24">Hsosn_3</strain>
        <tissue evidence="24">Leaf</tissue>
    </source>
</reference>
<dbReference type="FunFam" id="3.80.10.10:FF:000177">
    <property type="entry name" value="Leucine-rich repeat receptor-like serine/threonine-protein kinase At1g17230"/>
    <property type="match status" value="1"/>
</dbReference>
<keyword evidence="4" id="KW-0723">Serine/threonine-protein kinase</keyword>
<dbReference type="Pfam" id="PF00069">
    <property type="entry name" value="Pkinase"/>
    <property type="match status" value="1"/>
</dbReference>
<dbReference type="SMART" id="SM00369">
    <property type="entry name" value="LRR_TYP"/>
    <property type="match status" value="10"/>
</dbReference>
<evidence type="ECO:0000313" key="25">
    <source>
        <dbReference type="Proteomes" id="UP001237642"/>
    </source>
</evidence>
<evidence type="ECO:0000256" key="13">
    <source>
        <dbReference type="ARBA" id="ARBA00022840"/>
    </source>
</evidence>
<proteinExistence type="predicted"/>
<comment type="catalytic activity">
    <reaction evidence="18">
        <text>L-threonyl-[protein] + ATP = O-phospho-L-threonyl-[protein] + ADP + H(+)</text>
        <dbReference type="Rhea" id="RHEA:46608"/>
        <dbReference type="Rhea" id="RHEA-COMP:11060"/>
        <dbReference type="Rhea" id="RHEA-COMP:11605"/>
        <dbReference type="ChEBI" id="CHEBI:15378"/>
        <dbReference type="ChEBI" id="CHEBI:30013"/>
        <dbReference type="ChEBI" id="CHEBI:30616"/>
        <dbReference type="ChEBI" id="CHEBI:61977"/>
        <dbReference type="ChEBI" id="CHEBI:456216"/>
        <dbReference type="EC" id="2.7.11.1"/>
    </reaction>
</comment>
<dbReference type="EC" id="2.7.11.1" evidence="3"/>
<keyword evidence="10" id="KW-0677">Repeat</keyword>
<dbReference type="PROSITE" id="PS51450">
    <property type="entry name" value="LRR"/>
    <property type="match status" value="1"/>
</dbReference>
<keyword evidence="17" id="KW-0325">Glycoprotein</keyword>
<dbReference type="PROSITE" id="PS00109">
    <property type="entry name" value="PROTEIN_KINASE_TYR"/>
    <property type="match status" value="1"/>
</dbReference>
<protein>
    <recommendedName>
        <fullName evidence="3">non-specific serine/threonine protein kinase</fullName>
        <ecNumber evidence="3">2.7.11.1</ecNumber>
    </recommendedName>
</protein>
<feature type="binding site" evidence="20">
    <location>
        <position position="838"/>
    </location>
    <ligand>
        <name>ATP</name>
        <dbReference type="ChEBI" id="CHEBI:30616"/>
    </ligand>
</feature>
<evidence type="ECO:0000256" key="20">
    <source>
        <dbReference type="PROSITE-ProRule" id="PRU10141"/>
    </source>
</evidence>
<evidence type="ECO:0000256" key="16">
    <source>
        <dbReference type="ARBA" id="ARBA00023170"/>
    </source>
</evidence>
<dbReference type="FunFam" id="3.80.10.10:FF:000910">
    <property type="entry name" value="MDIS1-interacting receptor like kinase 2"/>
    <property type="match status" value="1"/>
</dbReference>
<evidence type="ECO:0000313" key="24">
    <source>
        <dbReference type="EMBL" id="KAK1355849.1"/>
    </source>
</evidence>
<gene>
    <name evidence="24" type="ORF">POM88_049105</name>
</gene>
<dbReference type="PRINTS" id="PR00019">
    <property type="entry name" value="LEURICHRPT"/>
</dbReference>
<dbReference type="AlphaFoldDB" id="A0AAD8M145"/>
<evidence type="ECO:0000256" key="4">
    <source>
        <dbReference type="ARBA" id="ARBA00022527"/>
    </source>
</evidence>
<dbReference type="FunFam" id="3.80.10.10:FF:000400">
    <property type="entry name" value="Nuclear pore complex protein NUP107"/>
    <property type="match status" value="1"/>
</dbReference>
<dbReference type="GO" id="GO:0006952">
    <property type="term" value="P:defense response"/>
    <property type="evidence" value="ECO:0007669"/>
    <property type="project" value="UniProtKB-ARBA"/>
</dbReference>
<dbReference type="GO" id="GO:0005886">
    <property type="term" value="C:plasma membrane"/>
    <property type="evidence" value="ECO:0007669"/>
    <property type="project" value="UniProtKB-SubCell"/>
</dbReference>
<evidence type="ECO:0000256" key="12">
    <source>
        <dbReference type="ARBA" id="ARBA00022777"/>
    </source>
</evidence>
<dbReference type="InterPro" id="IPR032675">
    <property type="entry name" value="LRR_dom_sf"/>
</dbReference>
<dbReference type="Gene3D" id="1.10.510.10">
    <property type="entry name" value="Transferase(Phosphotransferase) domain 1"/>
    <property type="match status" value="1"/>
</dbReference>
<dbReference type="PROSITE" id="PS00107">
    <property type="entry name" value="PROTEIN_KINASE_ATP"/>
    <property type="match status" value="1"/>
</dbReference>
<reference evidence="24" key="2">
    <citation type="submission" date="2023-05" db="EMBL/GenBank/DDBJ databases">
        <authorList>
            <person name="Schelkunov M.I."/>
        </authorList>
    </citation>
    <scope>NUCLEOTIDE SEQUENCE</scope>
    <source>
        <strain evidence="24">Hsosn_3</strain>
        <tissue evidence="24">Leaf</tissue>
    </source>
</reference>
<feature type="domain" description="Protein kinase" evidence="23">
    <location>
        <begin position="810"/>
        <end position="1083"/>
    </location>
</feature>
<evidence type="ECO:0000256" key="7">
    <source>
        <dbReference type="ARBA" id="ARBA00022679"/>
    </source>
</evidence>
<dbReference type="EMBL" id="JAUIZM010000011">
    <property type="protein sequence ID" value="KAK1355849.1"/>
    <property type="molecule type" value="Genomic_DNA"/>
</dbReference>
<dbReference type="Pfam" id="PF23598">
    <property type="entry name" value="LRR_14"/>
    <property type="match status" value="2"/>
</dbReference>
<comment type="caution">
    <text evidence="24">The sequence shown here is derived from an EMBL/GenBank/DDBJ whole genome shotgun (WGS) entry which is preliminary data.</text>
</comment>
<dbReference type="InterPro" id="IPR000719">
    <property type="entry name" value="Prot_kinase_dom"/>
</dbReference>
<keyword evidence="13 20" id="KW-0067">ATP-binding</keyword>
<keyword evidence="15 21" id="KW-0472">Membrane</keyword>
<accession>A0AAD8M145</accession>
<dbReference type="PANTHER" id="PTHR48053:SF32">
    <property type="entry name" value="LEUCINE RICH REPEAT FAMILY PROTEIN, EXPRESSED"/>
    <property type="match status" value="1"/>
</dbReference>
<evidence type="ECO:0000256" key="1">
    <source>
        <dbReference type="ARBA" id="ARBA00004236"/>
    </source>
</evidence>
<feature type="signal peptide" evidence="22">
    <location>
        <begin position="1"/>
        <end position="27"/>
    </location>
</feature>
<feature type="chain" id="PRO_5041990782" description="non-specific serine/threonine protein kinase" evidence="22">
    <location>
        <begin position="28"/>
        <end position="1095"/>
    </location>
</feature>
<dbReference type="FunFam" id="3.30.200.20:FF:000309">
    <property type="entry name" value="Leucine-rich repeat receptor protein kinase MSP1"/>
    <property type="match status" value="1"/>
</dbReference>
<evidence type="ECO:0000256" key="10">
    <source>
        <dbReference type="ARBA" id="ARBA00022737"/>
    </source>
</evidence>
<sequence length="1095" mass="120618">MAIFQKPLVLLLFHILFISLLPQNITSSPTTEAEALVKWKNSLLPSASLSSWSLNNLRNYCNWTGITCNTAGTISALNISGQELNGTLAHFNFSSFPNLTSLDMSGNLFSDIIPVEIENLTQLEYLSFNDNFLNGTIPYQISHLQKLQHLDLGSNYLANANWSMFLDLPFLTHLNLYFNSLDLEFPTFVFSSRNLTFLDLSQNQLTGSIPESLFTYLSNLEFLNLNDNLFEGTLSRNISKLSKLTELHLGRNKFSGSIPDSIGLLRNLQVLELYNNTLGGNIPSSMGQLRVLQKLDLNQNFLNSSIPPELGLCTKLNYLALAVNSLTGSLPLSFSNLTQISNLGLSDNFLSGELSPNFFTNWTELTSLQIQNNTFVGNIPPQIEVPDSIAELSNLQAFSVFTNRLSGSIPKDLGKKSPHLSYVGFSDNSFSGALPEGLCSGLALERFSVNGNNFSGVLPLCLRNCLNLTRVRLDENRFSGNISESFGFHPQLKFITLNGNKFTGELSSQWGKCESLTNIEMSRNKISGAVPAELGNLKNLEVLHLDSNELTGQIPAELGNLNLLFKLNLSNNHLTGDIPESFGKLSKLQRLDLSSNTMKGRIPKELGNCGSLLSLSLSQNSFSEEIAAELGNLGQLQINLDLSSNSLSGTIPSNLGKLNVLENFNLSHNDLSGRIFPSLSTDMSSLQMIDFSYNNLSGPIPLLQQQVKKIIFIGNSFLCGDADGLSPCPSTSFKSSKKSNSSKKVIIGVIVAVVILLVSGIIIIVGCFIRRKKIAGSDLETTNSEKFESVIWERKGKFTFGDIVKATEDFSERYCIGRGGFGTVYKAKLFNGEIVAVKRLNITDSSDATTNNRWSFENEIRTLTEVRHRNIIKLHGFCSKDNCLYLAYEFVERGSLGKLLYSDEGADLSWDSRVRIVIGLAHALSYLHHDCSPPIVHRDVSLNNILLESELEPRLSDFGTARLLSTDSSIWTSVAGSYGYMAPELALSMLVTAKSDVYSFGIVVLEVMMGRHPGELLSTLSSDQDFISKDLLDKRLPLPTESISEDVKFVVRAALACTRSAPDSRPTMRSVAQELSGRTQTFMTGPYSVQLHESK</sequence>
<feature type="transmembrane region" description="Helical" evidence="21">
    <location>
        <begin position="745"/>
        <end position="769"/>
    </location>
</feature>
<evidence type="ECO:0000259" key="23">
    <source>
        <dbReference type="PROSITE" id="PS50011"/>
    </source>
</evidence>
<evidence type="ECO:0000256" key="17">
    <source>
        <dbReference type="ARBA" id="ARBA00023180"/>
    </source>
</evidence>
<comment type="subcellular location">
    <subcellularLocation>
        <location evidence="1">Cell membrane</location>
    </subcellularLocation>
    <subcellularLocation>
        <location evidence="2">Membrane</location>
        <topology evidence="2">Single-pass type I membrane protein</topology>
    </subcellularLocation>
</comment>
<dbReference type="Pfam" id="PF00560">
    <property type="entry name" value="LRR_1"/>
    <property type="match status" value="1"/>
</dbReference>
<keyword evidence="9 22" id="KW-0732">Signal</keyword>
<keyword evidence="11 20" id="KW-0547">Nucleotide-binding</keyword>
<dbReference type="InterPro" id="IPR011009">
    <property type="entry name" value="Kinase-like_dom_sf"/>
</dbReference>
<comment type="catalytic activity">
    <reaction evidence="19">
        <text>L-seryl-[protein] + ATP = O-phospho-L-seryl-[protein] + ADP + H(+)</text>
        <dbReference type="Rhea" id="RHEA:17989"/>
        <dbReference type="Rhea" id="RHEA-COMP:9863"/>
        <dbReference type="Rhea" id="RHEA-COMP:11604"/>
        <dbReference type="ChEBI" id="CHEBI:15378"/>
        <dbReference type="ChEBI" id="CHEBI:29999"/>
        <dbReference type="ChEBI" id="CHEBI:30616"/>
        <dbReference type="ChEBI" id="CHEBI:83421"/>
        <dbReference type="ChEBI" id="CHEBI:456216"/>
        <dbReference type="EC" id="2.7.11.1"/>
    </reaction>
</comment>
<dbReference type="GO" id="GO:0005524">
    <property type="term" value="F:ATP binding"/>
    <property type="evidence" value="ECO:0007669"/>
    <property type="project" value="UniProtKB-UniRule"/>
</dbReference>
<evidence type="ECO:0000256" key="2">
    <source>
        <dbReference type="ARBA" id="ARBA00004479"/>
    </source>
</evidence>
<evidence type="ECO:0000256" key="6">
    <source>
        <dbReference type="ARBA" id="ARBA00022614"/>
    </source>
</evidence>
<dbReference type="Gene3D" id="3.80.10.10">
    <property type="entry name" value="Ribonuclease Inhibitor"/>
    <property type="match status" value="3"/>
</dbReference>
<evidence type="ECO:0000256" key="21">
    <source>
        <dbReference type="SAM" id="Phobius"/>
    </source>
</evidence>
<organism evidence="24 25">
    <name type="scientific">Heracleum sosnowskyi</name>
    <dbReference type="NCBI Taxonomy" id="360622"/>
    <lineage>
        <taxon>Eukaryota</taxon>
        <taxon>Viridiplantae</taxon>
        <taxon>Streptophyta</taxon>
        <taxon>Embryophyta</taxon>
        <taxon>Tracheophyta</taxon>
        <taxon>Spermatophyta</taxon>
        <taxon>Magnoliopsida</taxon>
        <taxon>eudicotyledons</taxon>
        <taxon>Gunneridae</taxon>
        <taxon>Pentapetalae</taxon>
        <taxon>asterids</taxon>
        <taxon>campanulids</taxon>
        <taxon>Apiales</taxon>
        <taxon>Apiaceae</taxon>
        <taxon>Apioideae</taxon>
        <taxon>apioid superclade</taxon>
        <taxon>Tordylieae</taxon>
        <taxon>Tordyliinae</taxon>
        <taxon>Heracleum</taxon>
    </lineage>
</organism>
<keyword evidence="8 21" id="KW-0812">Transmembrane</keyword>
<evidence type="ECO:0000256" key="15">
    <source>
        <dbReference type="ARBA" id="ARBA00023136"/>
    </source>
</evidence>
<evidence type="ECO:0000256" key="18">
    <source>
        <dbReference type="ARBA" id="ARBA00047899"/>
    </source>
</evidence>
<evidence type="ECO:0000256" key="22">
    <source>
        <dbReference type="SAM" id="SignalP"/>
    </source>
</evidence>
<keyword evidence="25" id="KW-1185">Reference proteome</keyword>
<evidence type="ECO:0000256" key="3">
    <source>
        <dbReference type="ARBA" id="ARBA00012513"/>
    </source>
</evidence>
<keyword evidence="16 24" id="KW-0675">Receptor</keyword>
<dbReference type="InterPro" id="IPR017441">
    <property type="entry name" value="Protein_kinase_ATP_BS"/>
</dbReference>
<dbReference type="FunFam" id="1.10.510.10:FF:000479">
    <property type="entry name" value="Leucine-rich repeat receptor-like protein kinase"/>
    <property type="match status" value="1"/>
</dbReference>
<dbReference type="SUPFAM" id="SSF56112">
    <property type="entry name" value="Protein kinase-like (PK-like)"/>
    <property type="match status" value="1"/>
</dbReference>
<evidence type="ECO:0000256" key="19">
    <source>
        <dbReference type="ARBA" id="ARBA00048679"/>
    </source>
</evidence>
<evidence type="ECO:0000256" key="14">
    <source>
        <dbReference type="ARBA" id="ARBA00022989"/>
    </source>
</evidence>
<dbReference type="InterPro" id="IPR013210">
    <property type="entry name" value="LRR_N_plant-typ"/>
</dbReference>
<evidence type="ECO:0000256" key="9">
    <source>
        <dbReference type="ARBA" id="ARBA00022729"/>
    </source>
</evidence>
<evidence type="ECO:0000256" key="8">
    <source>
        <dbReference type="ARBA" id="ARBA00022692"/>
    </source>
</evidence>
<dbReference type="GO" id="GO:0004674">
    <property type="term" value="F:protein serine/threonine kinase activity"/>
    <property type="evidence" value="ECO:0007669"/>
    <property type="project" value="UniProtKB-KW"/>
</dbReference>
<dbReference type="Gene3D" id="3.30.200.20">
    <property type="entry name" value="Phosphorylase Kinase, domain 1"/>
    <property type="match status" value="1"/>
</dbReference>
<dbReference type="InterPro" id="IPR003591">
    <property type="entry name" value="Leu-rich_rpt_typical-subtyp"/>
</dbReference>
<keyword evidence="7" id="KW-0808">Transferase</keyword>
<dbReference type="GO" id="GO:0051707">
    <property type="term" value="P:response to other organism"/>
    <property type="evidence" value="ECO:0007669"/>
    <property type="project" value="UniProtKB-ARBA"/>
</dbReference>
<dbReference type="PANTHER" id="PTHR48053">
    <property type="entry name" value="LEUCINE RICH REPEAT FAMILY PROTEIN, EXPRESSED"/>
    <property type="match status" value="1"/>
</dbReference>
<keyword evidence="5" id="KW-0597">Phosphoprotein</keyword>
<keyword evidence="12 24" id="KW-0418">Kinase</keyword>
<evidence type="ECO:0000256" key="5">
    <source>
        <dbReference type="ARBA" id="ARBA00022553"/>
    </source>
</evidence>
<keyword evidence="14 21" id="KW-1133">Transmembrane helix</keyword>
<dbReference type="Pfam" id="PF08263">
    <property type="entry name" value="LRRNT_2"/>
    <property type="match status" value="1"/>
</dbReference>
<dbReference type="SUPFAM" id="SSF52058">
    <property type="entry name" value="L domain-like"/>
    <property type="match status" value="1"/>
</dbReference>
<dbReference type="Proteomes" id="UP001237642">
    <property type="component" value="Unassembled WGS sequence"/>
</dbReference>